<gene>
    <name evidence="1" type="ORF">LCGC14_1095510</name>
</gene>
<dbReference type="Gene3D" id="3.10.450.40">
    <property type="match status" value="1"/>
</dbReference>
<comment type="caution">
    <text evidence="1">The sequence shown here is derived from an EMBL/GenBank/DDBJ whole genome shotgun (WGS) entry which is preliminary data.</text>
</comment>
<evidence type="ECO:0000313" key="1">
    <source>
        <dbReference type="EMBL" id="KKN04625.1"/>
    </source>
</evidence>
<accession>A0A0F9MB27</accession>
<evidence type="ECO:0008006" key="2">
    <source>
        <dbReference type="Google" id="ProtNLM"/>
    </source>
</evidence>
<name>A0A0F9MB27_9ZZZZ</name>
<proteinExistence type="predicted"/>
<dbReference type="AlphaFoldDB" id="A0A0F9MB27"/>
<dbReference type="EMBL" id="LAZR01004896">
    <property type="protein sequence ID" value="KKN04625.1"/>
    <property type="molecule type" value="Genomic_DNA"/>
</dbReference>
<reference evidence="1" key="1">
    <citation type="journal article" date="2015" name="Nature">
        <title>Complex archaea that bridge the gap between prokaryotes and eukaryotes.</title>
        <authorList>
            <person name="Spang A."/>
            <person name="Saw J.H."/>
            <person name="Jorgensen S.L."/>
            <person name="Zaremba-Niedzwiedzka K."/>
            <person name="Martijn J."/>
            <person name="Lind A.E."/>
            <person name="van Eijk R."/>
            <person name="Schleper C."/>
            <person name="Guy L."/>
            <person name="Ettema T.J."/>
        </authorList>
    </citation>
    <scope>NUCLEOTIDE SEQUENCE</scope>
</reference>
<protein>
    <recommendedName>
        <fullName evidence="2">IraD/Gp25-like domain-containing protein</fullName>
    </recommendedName>
</protein>
<sequence>MGADVKVLKRTADGALSLGLDRPPVKIEGIDKLVQIVALTFLTNPGRSIFSPGKGGGIRSLIGSNIDPEEPEELFADVRLMIDRVRDYIVQTQVNTTRPPSERLKELQLVDIVLNDNSDQVEILIAVINDENDVGQALVPIT</sequence>
<dbReference type="SUPFAM" id="SSF160719">
    <property type="entry name" value="gpW/gp25-like"/>
    <property type="match status" value="1"/>
</dbReference>
<organism evidence="1">
    <name type="scientific">marine sediment metagenome</name>
    <dbReference type="NCBI Taxonomy" id="412755"/>
    <lineage>
        <taxon>unclassified sequences</taxon>
        <taxon>metagenomes</taxon>
        <taxon>ecological metagenomes</taxon>
    </lineage>
</organism>